<feature type="repeat" description="TPR" evidence="1">
    <location>
        <begin position="49"/>
        <end position="82"/>
    </location>
</feature>
<organism evidence="2 3">
    <name type="scientific">Constantimarinum furrinae</name>
    <dbReference type="NCBI Taxonomy" id="2562285"/>
    <lineage>
        <taxon>Bacteria</taxon>
        <taxon>Pseudomonadati</taxon>
        <taxon>Bacteroidota</taxon>
        <taxon>Flavobacteriia</taxon>
        <taxon>Flavobacteriales</taxon>
        <taxon>Flavobacteriaceae</taxon>
        <taxon>Altibacter/Constantimarinum group</taxon>
        <taxon>Constantimarinum</taxon>
    </lineage>
</organism>
<accession>A0A7G8PTL3</accession>
<dbReference type="InterPro" id="IPR019734">
    <property type="entry name" value="TPR_rpt"/>
</dbReference>
<gene>
    <name evidence="2" type="ORF">ALE3EI_1107</name>
</gene>
<keyword evidence="3" id="KW-1185">Reference proteome</keyword>
<dbReference type="PANTHER" id="PTHR45588:SF1">
    <property type="entry name" value="WW DOMAIN-CONTAINING PROTEIN"/>
    <property type="match status" value="1"/>
</dbReference>
<dbReference type="KEGG" id="alti:ALE3EI_1107"/>
<sequence>MAKQLSKSIFMKIIYTIAILICFFSCKNPEESKAKLGEVKIEISGNSKAIPQFEKGLLLLHSFEYEDAREAFQKARDIDPQMAMAYWGEAMSYNHSLWSEQDYEAATAVLDKLDQFNYKAGTTLLEQDMINAVKILYKPKTEKNKRDIAYSEYMEKLYKKYSGNHEVAAFYALSLLGSVPEGRDNELYEKGAMISQGILEKNPNHPGALHYLIHSYDDPNHATLALDAAHAYAKVAPDAGHALHMPSHIFVAMGMWDEVIASNIDSYNASIERMKAKKLDNDARGYHAFHWLEYGYLQKDQREKAKQMVKEMQQFVSEDPSIRARVHLVFLKGTYLVETNDWNNEIATIPVDISDLNISIRSQHHFLDGMRAYIANDRKGLDSIIKLSEKDHNRGSFIVTEGAAKLCSNAERGDLTQTDLTQVLVRTHQLKGLLADLDMDLDLAEEHFKKAISLEESLSYSYGPPFIQKPSIELYADWLLEQDRFEEARTNYKLMLKRAPNRKLSVAGLKNTKADVL</sequence>
<name>A0A7G8PTL3_9FLAO</name>
<evidence type="ECO:0000256" key="1">
    <source>
        <dbReference type="PROSITE-ProRule" id="PRU00339"/>
    </source>
</evidence>
<keyword evidence="1" id="KW-0802">TPR repeat</keyword>
<reference evidence="2 3" key="1">
    <citation type="submission" date="2020-04" db="EMBL/GenBank/DDBJ databases">
        <title>Genome sequence of Altibacter aquimarinus strain ALE3EI.</title>
        <authorList>
            <person name="Oh H.-M."/>
            <person name="Jang D."/>
        </authorList>
    </citation>
    <scope>NUCLEOTIDE SEQUENCE [LARGE SCALE GENOMIC DNA]</scope>
    <source>
        <strain evidence="2 3">ALE3EI</strain>
    </source>
</reference>
<evidence type="ECO:0000313" key="2">
    <source>
        <dbReference type="EMBL" id="QNJ97679.1"/>
    </source>
</evidence>
<dbReference type="Proteomes" id="UP000515514">
    <property type="component" value="Chromosome"/>
</dbReference>
<dbReference type="AlphaFoldDB" id="A0A7G8PTL3"/>
<dbReference type="PANTHER" id="PTHR45588">
    <property type="entry name" value="TPR DOMAIN-CONTAINING PROTEIN"/>
    <property type="match status" value="1"/>
</dbReference>
<dbReference type="EMBL" id="CP052909">
    <property type="protein sequence ID" value="QNJ97679.1"/>
    <property type="molecule type" value="Genomic_DNA"/>
</dbReference>
<dbReference type="PROSITE" id="PS50005">
    <property type="entry name" value="TPR"/>
    <property type="match status" value="1"/>
</dbReference>
<dbReference type="Gene3D" id="1.25.40.10">
    <property type="entry name" value="Tetratricopeptide repeat domain"/>
    <property type="match status" value="2"/>
</dbReference>
<dbReference type="SMART" id="SM00028">
    <property type="entry name" value="TPR"/>
    <property type="match status" value="2"/>
</dbReference>
<dbReference type="SUPFAM" id="SSF48452">
    <property type="entry name" value="TPR-like"/>
    <property type="match status" value="1"/>
</dbReference>
<dbReference type="InterPro" id="IPR011990">
    <property type="entry name" value="TPR-like_helical_dom_sf"/>
</dbReference>
<evidence type="ECO:0000313" key="3">
    <source>
        <dbReference type="Proteomes" id="UP000515514"/>
    </source>
</evidence>
<proteinExistence type="predicted"/>
<protein>
    <submittedName>
        <fullName evidence="2">Uncharacterized protein</fullName>
    </submittedName>
</protein>